<dbReference type="Proteomes" id="UP001059597">
    <property type="component" value="Chromosome"/>
</dbReference>
<evidence type="ECO:0000256" key="1">
    <source>
        <dbReference type="SAM" id="MobiDB-lite"/>
    </source>
</evidence>
<proteinExistence type="predicted"/>
<gene>
    <name evidence="2" type="ORF">HEK616_27020</name>
</gene>
<feature type="region of interest" description="Disordered" evidence="1">
    <location>
        <begin position="27"/>
        <end position="48"/>
    </location>
</feature>
<evidence type="ECO:0000313" key="2">
    <source>
        <dbReference type="EMBL" id="BDM69215.1"/>
    </source>
</evidence>
<name>A0ABM7ZS66_STRNI</name>
<protein>
    <submittedName>
        <fullName evidence="2">Uncharacterized protein</fullName>
    </submittedName>
</protein>
<sequence>MPADGVGPVEAVMDDRASRPDAALTALAERHATTRRRPARQITDEAEAEFPTFSADLGALCR</sequence>
<organism evidence="2 3">
    <name type="scientific">Streptomyces nigrescens</name>
    <dbReference type="NCBI Taxonomy" id="1920"/>
    <lineage>
        <taxon>Bacteria</taxon>
        <taxon>Bacillati</taxon>
        <taxon>Actinomycetota</taxon>
        <taxon>Actinomycetes</taxon>
        <taxon>Kitasatosporales</taxon>
        <taxon>Streptomycetaceae</taxon>
        <taxon>Streptomyces</taxon>
    </lineage>
</organism>
<keyword evidence="3" id="KW-1185">Reference proteome</keyword>
<dbReference type="EMBL" id="AP026073">
    <property type="protein sequence ID" value="BDM69215.1"/>
    <property type="molecule type" value="Genomic_DNA"/>
</dbReference>
<reference evidence="2" key="1">
    <citation type="submission" date="2022-06" db="EMBL/GenBank/DDBJ databases">
        <title>Complete genome sequence of Streptomyces nigrescens HEK616.</title>
        <authorList>
            <person name="Asamizu S."/>
            <person name="Onaka H."/>
        </authorList>
    </citation>
    <scope>NUCLEOTIDE SEQUENCE</scope>
    <source>
        <strain evidence="2">HEK616</strain>
    </source>
</reference>
<evidence type="ECO:0000313" key="3">
    <source>
        <dbReference type="Proteomes" id="UP001059597"/>
    </source>
</evidence>
<accession>A0ABM7ZS66</accession>